<dbReference type="Gene3D" id="1.10.472.80">
    <property type="entry name" value="Ypt/Rab-GAP domain of gyp1p, domain 3"/>
    <property type="match status" value="1"/>
</dbReference>
<dbReference type="PROSITE" id="PS50086">
    <property type="entry name" value="TBC_RABGAP"/>
    <property type="match status" value="1"/>
</dbReference>
<evidence type="ECO:0000313" key="2">
    <source>
        <dbReference type="EMBL" id="KZC13380.1"/>
    </source>
</evidence>
<dbReference type="Proteomes" id="UP000076502">
    <property type="component" value="Unassembled WGS sequence"/>
</dbReference>
<dbReference type="Pfam" id="PF00566">
    <property type="entry name" value="RabGAP-TBC"/>
    <property type="match status" value="1"/>
</dbReference>
<protein>
    <submittedName>
        <fullName evidence="2">TBC1 domain family member 19</fullName>
    </submittedName>
</protein>
<dbReference type="PANTHER" id="PTHR16110">
    <property type="entry name" value="TBC1 DOMAIN FAMILY MEMBER 19"/>
    <property type="match status" value="1"/>
</dbReference>
<dbReference type="STRING" id="178035.A0A154PQI7"/>
<dbReference type="InterPro" id="IPR035969">
    <property type="entry name" value="Rab-GAP_TBC_sf"/>
</dbReference>
<name>A0A154PQI7_DUFNO</name>
<dbReference type="SUPFAM" id="SSF47923">
    <property type="entry name" value="Ypt/Rab-GAP domain of gyp1p"/>
    <property type="match status" value="1"/>
</dbReference>
<feature type="domain" description="Rab-GAP TBC" evidence="1">
    <location>
        <begin position="258"/>
        <end position="482"/>
    </location>
</feature>
<dbReference type="OrthoDB" id="10249775at2759"/>
<dbReference type="EMBL" id="KQ434999">
    <property type="protein sequence ID" value="KZC13380.1"/>
    <property type="molecule type" value="Genomic_DNA"/>
</dbReference>
<gene>
    <name evidence="2" type="ORF">WN55_05978</name>
</gene>
<evidence type="ECO:0000313" key="3">
    <source>
        <dbReference type="Proteomes" id="UP000076502"/>
    </source>
</evidence>
<keyword evidence="3" id="KW-1185">Reference proteome</keyword>
<dbReference type="SMART" id="SM00164">
    <property type="entry name" value="TBC"/>
    <property type="match status" value="1"/>
</dbReference>
<sequence>MSENTEGSKETALKKSAERLTEEIRSMTNYKSLYSEIQKLVASTAVKRGDFRNTLMDALKSNGLETEIRNTVFHWARSQSSLSPSSVPSAEEIDLSYLKKAQVQWERRIQKSLNSTCNELNVALARIRPREERDELAEKWNELSTYDIDLSQFRPLYAPKDFLDVLFAIRNPSFKKQPYIFISLLSLSLNHFRQKIPRLKIIRRVYAELAKGMPLLGVNPDMHTSENHGNLEEERIHLGEKVLRSNHAPIAQEFLKRGAPRSLRGHLWSLVLGSIVKKNDVEYYEELKNMVLQYDIVIDNLIIKDVQLTARNDDQYFVFEDVLYKTMLCFSRDSEVLAPVTTDRSAGGQVIHAVLQGKPATLENTLVFPPSGVIPFHGFTMYATPFCYLYDDPCAMYFTFRAFYLRYWFRLHTVSNHEQGIVALCLLFERLLQCHEPLLWTHFRNFHIQPIKVVFKWIMRGFSGHLSPEQLLYLWDLILGYDSLEIIPLLAIAILSFRKENLMQVNTFQSIEAVLADLSSLKVIPLLQLALLRE</sequence>
<proteinExistence type="predicted"/>
<dbReference type="PANTHER" id="PTHR16110:SF1">
    <property type="entry name" value="TBC1 DOMAIN FAMILY MEMBER 19"/>
    <property type="match status" value="1"/>
</dbReference>
<dbReference type="InterPro" id="IPR000195">
    <property type="entry name" value="Rab-GAP-TBC_dom"/>
</dbReference>
<dbReference type="InterPro" id="IPR042507">
    <property type="entry name" value="TBC1D19"/>
</dbReference>
<reference evidence="2 3" key="1">
    <citation type="submission" date="2015-07" db="EMBL/GenBank/DDBJ databases">
        <title>The genome of Dufourea novaeangliae.</title>
        <authorList>
            <person name="Pan H."/>
            <person name="Kapheim K."/>
        </authorList>
    </citation>
    <scope>NUCLEOTIDE SEQUENCE [LARGE SCALE GENOMIC DNA]</scope>
    <source>
        <strain evidence="2">0120121106</strain>
        <tissue evidence="2">Whole body</tissue>
    </source>
</reference>
<evidence type="ECO:0000259" key="1">
    <source>
        <dbReference type="PROSITE" id="PS50086"/>
    </source>
</evidence>
<dbReference type="AlphaFoldDB" id="A0A154PQI7"/>
<accession>A0A154PQI7</accession>
<organism evidence="2 3">
    <name type="scientific">Dufourea novaeangliae</name>
    <name type="common">Sweat bee</name>
    <dbReference type="NCBI Taxonomy" id="178035"/>
    <lineage>
        <taxon>Eukaryota</taxon>
        <taxon>Metazoa</taxon>
        <taxon>Ecdysozoa</taxon>
        <taxon>Arthropoda</taxon>
        <taxon>Hexapoda</taxon>
        <taxon>Insecta</taxon>
        <taxon>Pterygota</taxon>
        <taxon>Neoptera</taxon>
        <taxon>Endopterygota</taxon>
        <taxon>Hymenoptera</taxon>
        <taxon>Apocrita</taxon>
        <taxon>Aculeata</taxon>
        <taxon>Apoidea</taxon>
        <taxon>Anthophila</taxon>
        <taxon>Halictidae</taxon>
        <taxon>Rophitinae</taxon>
        <taxon>Dufourea</taxon>
    </lineage>
</organism>